<protein>
    <submittedName>
        <fullName evidence="2">Uncharacterized protein</fullName>
    </submittedName>
</protein>
<sequence>MTLLSPRVVGDVTLVFVLLSIAFYGFLVVGHFLEYWQLDAFGKNWALDGFCLSFKESFFHTHLLCFYGDAILGAFVYMLCPRNRPEINVIRSSIPSVVAHGGAHGLLWALPLGWQASTKKNVWIRAFEDPISLQATLLLGIFIFWYFFLCKIKTPFSFRFNIFQSIIHTLLLQYFVPTLLAFTYVNTVIFFNLLGHSLLFGIEGQKDVFYAIHALTTSFPIMIVTWLEPLLCDSFLIHYGGHIIFDYSIPISYLLYIAVASNFFEPRASSSSIKEKIK</sequence>
<feature type="transmembrane region" description="Helical" evidence="1">
    <location>
        <begin position="181"/>
        <end position="201"/>
    </location>
</feature>
<accession>A0A7S3NHC5</accession>
<name>A0A7S3NHC5_9STRA</name>
<keyword evidence="1" id="KW-0472">Membrane</keyword>
<keyword evidence="1" id="KW-1133">Transmembrane helix</keyword>
<feature type="transmembrane region" description="Helical" evidence="1">
    <location>
        <begin position="208"/>
        <end position="227"/>
    </location>
</feature>
<feature type="transmembrane region" description="Helical" evidence="1">
    <location>
        <begin position="156"/>
        <end position="175"/>
    </location>
</feature>
<reference evidence="2" key="1">
    <citation type="submission" date="2021-01" db="EMBL/GenBank/DDBJ databases">
        <authorList>
            <person name="Corre E."/>
            <person name="Pelletier E."/>
            <person name="Niang G."/>
            <person name="Scheremetjew M."/>
            <person name="Finn R."/>
            <person name="Kale V."/>
            <person name="Holt S."/>
            <person name="Cochrane G."/>
            <person name="Meng A."/>
            <person name="Brown T."/>
            <person name="Cohen L."/>
        </authorList>
    </citation>
    <scope>NUCLEOTIDE SEQUENCE</scope>
    <source>
        <strain evidence="2">CCMP1510</strain>
    </source>
</reference>
<feature type="transmembrane region" description="Helical" evidence="1">
    <location>
        <begin position="247"/>
        <end position="264"/>
    </location>
</feature>
<evidence type="ECO:0000313" key="2">
    <source>
        <dbReference type="EMBL" id="CAE0360321.1"/>
    </source>
</evidence>
<dbReference type="AlphaFoldDB" id="A0A7S3NHC5"/>
<evidence type="ECO:0000256" key="1">
    <source>
        <dbReference type="SAM" id="Phobius"/>
    </source>
</evidence>
<feature type="transmembrane region" description="Helical" evidence="1">
    <location>
        <begin position="12"/>
        <end position="38"/>
    </location>
</feature>
<feature type="transmembrane region" description="Helical" evidence="1">
    <location>
        <begin position="92"/>
        <end position="111"/>
    </location>
</feature>
<organism evidence="2">
    <name type="scientific">Aureoumbra lagunensis</name>
    <dbReference type="NCBI Taxonomy" id="44058"/>
    <lineage>
        <taxon>Eukaryota</taxon>
        <taxon>Sar</taxon>
        <taxon>Stramenopiles</taxon>
        <taxon>Ochrophyta</taxon>
        <taxon>Pelagophyceae</taxon>
        <taxon>Pelagomonadales</taxon>
        <taxon>Aureoumbra</taxon>
    </lineage>
</organism>
<feature type="transmembrane region" description="Helical" evidence="1">
    <location>
        <begin position="58"/>
        <end position="80"/>
    </location>
</feature>
<gene>
    <name evidence="2" type="ORF">ALAG00032_LOCUS1051</name>
</gene>
<feature type="transmembrane region" description="Helical" evidence="1">
    <location>
        <begin position="131"/>
        <end position="149"/>
    </location>
</feature>
<proteinExistence type="predicted"/>
<keyword evidence="1" id="KW-0812">Transmembrane</keyword>
<dbReference type="EMBL" id="HBIJ01001442">
    <property type="protein sequence ID" value="CAE0360321.1"/>
    <property type="molecule type" value="Transcribed_RNA"/>
</dbReference>